<organism evidence="4 5">
    <name type="scientific">Candidatus Taylorbacteria bacterium RIFCSPLOWO2_02_FULL_46_40</name>
    <dbReference type="NCBI Taxonomy" id="1802329"/>
    <lineage>
        <taxon>Bacteria</taxon>
        <taxon>Candidatus Tayloriibacteriota</taxon>
    </lineage>
</organism>
<evidence type="ECO:0000313" key="5">
    <source>
        <dbReference type="Proteomes" id="UP000176429"/>
    </source>
</evidence>
<keyword evidence="3" id="KW-0472">Membrane</keyword>
<dbReference type="PANTHER" id="PTHR10199">
    <property type="entry name" value="THROMBOSPONDIN"/>
    <property type="match status" value="1"/>
</dbReference>
<gene>
    <name evidence="4" type="ORF">A3H68_02685</name>
</gene>
<dbReference type="GO" id="GO:0005509">
    <property type="term" value="F:calcium ion binding"/>
    <property type="evidence" value="ECO:0007669"/>
    <property type="project" value="InterPro"/>
</dbReference>
<sequence>MKIEYILPCLLGVTVFTFGFFASVQAETMSLPVYRSEIIQAFRYYKDVKDLTIKVPTVAEVSFSDEFLERLEFGVVDITDNRFEPHYLKFTSSDDTPYTVSAGVSGADGRLMADGNLATYSEFLLPETADGVETLTISSQRPITSSALSVLLDRNVALPISIEIRALVGGVDKIVLANKKMDGYTVRFPKTVSSRWQVTLRYSQPLRVSELKLVSDDTVYKSRALRFLAQPNHSYKIYFDSDRLVPLPNSEAGNLADDRDVLKFSQLPAIQNPAYIVSDVDADGVPDLADNCVAVQNTDQADVNLNGRGDVCDDYDRDGIINSRDNCQDNPNGNQLDDDGDGVGNVCDVQENRLTERYGWIPWLGIGFAGIVLIALLILTVRSGSTVKEEGSQ</sequence>
<comment type="caution">
    <text evidence="4">The sequence shown here is derived from an EMBL/GenBank/DDBJ whole genome shotgun (WGS) entry which is preliminary data.</text>
</comment>
<evidence type="ECO:0000313" key="4">
    <source>
        <dbReference type="EMBL" id="OHA41267.1"/>
    </source>
</evidence>
<dbReference type="Gene3D" id="4.10.1080.10">
    <property type="entry name" value="TSP type-3 repeat"/>
    <property type="match status" value="1"/>
</dbReference>
<keyword evidence="3" id="KW-1133">Transmembrane helix</keyword>
<dbReference type="InterPro" id="IPR003367">
    <property type="entry name" value="Thrombospondin_3-like_rpt"/>
</dbReference>
<dbReference type="InterPro" id="IPR028974">
    <property type="entry name" value="TSP_type-3_rpt"/>
</dbReference>
<dbReference type="Pfam" id="PF02412">
    <property type="entry name" value="TSP_3"/>
    <property type="match status" value="2"/>
</dbReference>
<dbReference type="AlphaFoldDB" id="A0A1G2NYT7"/>
<feature type="transmembrane region" description="Helical" evidence="3">
    <location>
        <begin position="360"/>
        <end position="379"/>
    </location>
</feature>
<evidence type="ECO:0000256" key="3">
    <source>
        <dbReference type="SAM" id="Phobius"/>
    </source>
</evidence>
<keyword evidence="1" id="KW-0732">Signal</keyword>
<accession>A0A1G2NYT7</accession>
<dbReference type="EMBL" id="MHSH01000033">
    <property type="protein sequence ID" value="OHA41267.1"/>
    <property type="molecule type" value="Genomic_DNA"/>
</dbReference>
<reference evidence="4 5" key="1">
    <citation type="journal article" date="2016" name="Nat. Commun.">
        <title>Thousands of microbial genomes shed light on interconnected biogeochemical processes in an aquifer system.</title>
        <authorList>
            <person name="Anantharaman K."/>
            <person name="Brown C.T."/>
            <person name="Hug L.A."/>
            <person name="Sharon I."/>
            <person name="Castelle C.J."/>
            <person name="Probst A.J."/>
            <person name="Thomas B.C."/>
            <person name="Singh A."/>
            <person name="Wilkins M.J."/>
            <person name="Karaoz U."/>
            <person name="Brodie E.L."/>
            <person name="Williams K.H."/>
            <person name="Hubbard S.S."/>
            <person name="Banfield J.F."/>
        </authorList>
    </citation>
    <scope>NUCLEOTIDE SEQUENCE [LARGE SCALE GENOMIC DNA]</scope>
</reference>
<keyword evidence="3" id="KW-0812">Transmembrane</keyword>
<dbReference type="PANTHER" id="PTHR10199:SF100">
    <property type="entry name" value="THROMBOSPONDIN, ISOFORM A"/>
    <property type="match status" value="1"/>
</dbReference>
<name>A0A1G2NYT7_9BACT</name>
<proteinExistence type="predicted"/>
<dbReference type="SUPFAM" id="SSF103647">
    <property type="entry name" value="TSP type-3 repeat"/>
    <property type="match status" value="1"/>
</dbReference>
<evidence type="ECO:0000256" key="1">
    <source>
        <dbReference type="ARBA" id="ARBA00022729"/>
    </source>
</evidence>
<keyword evidence="2" id="KW-0106">Calcium</keyword>
<evidence type="ECO:0000256" key="2">
    <source>
        <dbReference type="ARBA" id="ARBA00022837"/>
    </source>
</evidence>
<dbReference type="Proteomes" id="UP000176429">
    <property type="component" value="Unassembled WGS sequence"/>
</dbReference>
<protein>
    <submittedName>
        <fullName evidence="4">Uncharacterized protein</fullName>
    </submittedName>
</protein>
<dbReference type="GO" id="GO:0007155">
    <property type="term" value="P:cell adhesion"/>
    <property type="evidence" value="ECO:0007669"/>
    <property type="project" value="InterPro"/>
</dbReference>